<evidence type="ECO:0000313" key="2">
    <source>
        <dbReference type="Proteomes" id="UP000655443"/>
    </source>
</evidence>
<keyword evidence="2" id="KW-1185">Reference proteome</keyword>
<reference evidence="1" key="1">
    <citation type="journal article" date="2014" name="Int. J. Syst. Evol. Microbiol.">
        <title>Complete genome sequence of Corynebacterium casei LMG S-19264T (=DSM 44701T), isolated from a smear-ripened cheese.</title>
        <authorList>
            <consortium name="US DOE Joint Genome Institute (JGI-PGF)"/>
            <person name="Walter F."/>
            <person name="Albersmeier A."/>
            <person name="Kalinowski J."/>
            <person name="Ruckert C."/>
        </authorList>
    </citation>
    <scope>NUCLEOTIDE SEQUENCE</scope>
    <source>
        <strain evidence="1">JCM 4714</strain>
    </source>
</reference>
<dbReference type="GO" id="GO:0000166">
    <property type="term" value="F:nucleotide binding"/>
    <property type="evidence" value="ECO:0007669"/>
    <property type="project" value="InterPro"/>
</dbReference>
<sequence>MDAARTCGLSLATAEGFTSAPGVGVIATVDGRKVEVGAPARLLGDSLDAHSARAATVAAGMWPPVWRRTDGPPC</sequence>
<organism evidence="1 2">
    <name type="scientific">Streptomyces alanosinicus</name>
    <dbReference type="NCBI Taxonomy" id="68171"/>
    <lineage>
        <taxon>Bacteria</taxon>
        <taxon>Bacillati</taxon>
        <taxon>Actinomycetota</taxon>
        <taxon>Actinomycetes</taxon>
        <taxon>Kitasatosporales</taxon>
        <taxon>Streptomycetaceae</taxon>
        <taxon>Streptomyces</taxon>
    </lineage>
</organism>
<evidence type="ECO:0000313" key="1">
    <source>
        <dbReference type="EMBL" id="GHE13128.1"/>
    </source>
</evidence>
<accession>A0A918YRL6</accession>
<dbReference type="EMBL" id="BMVG01000038">
    <property type="protein sequence ID" value="GHE13128.1"/>
    <property type="molecule type" value="Genomic_DNA"/>
</dbReference>
<dbReference type="AlphaFoldDB" id="A0A918YRL6"/>
<dbReference type="Proteomes" id="UP000655443">
    <property type="component" value="Unassembled WGS sequence"/>
</dbReference>
<reference evidence="1" key="2">
    <citation type="submission" date="2020-09" db="EMBL/GenBank/DDBJ databases">
        <authorList>
            <person name="Sun Q."/>
            <person name="Ohkuma M."/>
        </authorList>
    </citation>
    <scope>NUCLEOTIDE SEQUENCE</scope>
    <source>
        <strain evidence="1">JCM 4714</strain>
    </source>
</reference>
<protein>
    <submittedName>
        <fullName evidence="1">Uncharacterized protein</fullName>
    </submittedName>
</protein>
<dbReference type="Gene3D" id="3.40.1110.10">
    <property type="entry name" value="Calcium-transporting ATPase, cytoplasmic domain N"/>
    <property type="match status" value="1"/>
</dbReference>
<name>A0A918YRL6_9ACTN</name>
<dbReference type="InterPro" id="IPR023299">
    <property type="entry name" value="ATPase_P-typ_cyto_dom_N"/>
</dbReference>
<dbReference type="SUPFAM" id="SSF81660">
    <property type="entry name" value="Metal cation-transporting ATPase, ATP-binding domain N"/>
    <property type="match status" value="1"/>
</dbReference>
<comment type="caution">
    <text evidence="1">The sequence shown here is derived from an EMBL/GenBank/DDBJ whole genome shotgun (WGS) entry which is preliminary data.</text>
</comment>
<proteinExistence type="predicted"/>
<gene>
    <name evidence="1" type="ORF">GCM10010339_79090</name>
</gene>